<evidence type="ECO:0000313" key="8">
    <source>
        <dbReference type="EMBL" id="KGN56968.1"/>
    </source>
</evidence>
<keyword evidence="6" id="KW-0472">Membrane</keyword>
<keyword evidence="3" id="KW-0813">Transport</keyword>
<reference evidence="8 9" key="2">
    <citation type="journal article" date="2009" name="PLoS ONE">
        <title>An integrated genetic and cytogenetic map of the cucumber genome.</title>
        <authorList>
            <person name="Ren Y."/>
            <person name="Zhang Z."/>
            <person name="Liu J."/>
            <person name="Staub J.E."/>
            <person name="Han Y."/>
            <person name="Cheng Z."/>
            <person name="Li X."/>
            <person name="Lu J."/>
            <person name="Miao H."/>
            <person name="Kang H."/>
            <person name="Xie B."/>
            <person name="Gu X."/>
            <person name="Wang X."/>
            <person name="Du Y."/>
            <person name="Jin W."/>
            <person name="Huang S."/>
        </authorList>
    </citation>
    <scope>NUCLEOTIDE SEQUENCE [LARGE SCALE GENOMIC DNA]</scope>
    <source>
        <strain evidence="9">cv. 9930</strain>
    </source>
</reference>
<evidence type="ECO:0000256" key="6">
    <source>
        <dbReference type="ARBA" id="ARBA00023136"/>
    </source>
</evidence>
<reference evidence="8 9" key="4">
    <citation type="journal article" date="2011" name="BMC Genomics">
        <title>RNA-Seq improves annotation of protein-coding genes in the cucumber genome.</title>
        <authorList>
            <person name="Li Z."/>
            <person name="Zhang Z."/>
            <person name="Yan P."/>
            <person name="Huang S."/>
            <person name="Fei Z."/>
            <person name="Lin K."/>
        </authorList>
    </citation>
    <scope>NUCLEOTIDE SEQUENCE [LARGE SCALE GENOMIC DNA]</scope>
    <source>
        <strain evidence="9">cv. 9930</strain>
    </source>
</reference>
<evidence type="ECO:0000256" key="7">
    <source>
        <dbReference type="SAM" id="MobiDB-lite"/>
    </source>
</evidence>
<dbReference type="Pfam" id="PF03092">
    <property type="entry name" value="BT1"/>
    <property type="match status" value="1"/>
</dbReference>
<evidence type="ECO:0000256" key="2">
    <source>
        <dbReference type="ARBA" id="ARBA00007015"/>
    </source>
</evidence>
<evidence type="ECO:0000256" key="4">
    <source>
        <dbReference type="ARBA" id="ARBA00022692"/>
    </source>
</evidence>
<comment type="similarity">
    <text evidence="2">Belongs to the major facilitator superfamily. Folate-biopterin transporter (TC 2.A.71) family.</text>
</comment>
<evidence type="ECO:0000256" key="1">
    <source>
        <dbReference type="ARBA" id="ARBA00004141"/>
    </source>
</evidence>
<dbReference type="Proteomes" id="UP000029981">
    <property type="component" value="Chromosome 3"/>
</dbReference>
<comment type="subcellular location">
    <subcellularLocation>
        <location evidence="1">Membrane</location>
        <topology evidence="1">Multi-pass membrane protein</topology>
    </subcellularLocation>
</comment>
<dbReference type="AlphaFoldDB" id="A0A0A0L5H4"/>
<reference evidence="8 9" key="1">
    <citation type="journal article" date="2009" name="Nat. Genet.">
        <title>The genome of the cucumber, Cucumis sativus L.</title>
        <authorList>
            <person name="Huang S."/>
            <person name="Li R."/>
            <person name="Zhang Z."/>
            <person name="Li L."/>
            <person name="Gu X."/>
            <person name="Fan W."/>
            <person name="Lucas W.J."/>
            <person name="Wang X."/>
            <person name="Xie B."/>
            <person name="Ni P."/>
            <person name="Ren Y."/>
            <person name="Zhu H."/>
            <person name="Li J."/>
            <person name="Lin K."/>
            <person name="Jin W."/>
            <person name="Fei Z."/>
            <person name="Li G."/>
            <person name="Staub J."/>
            <person name="Kilian A."/>
            <person name="van der Vossen E.A."/>
            <person name="Wu Y."/>
            <person name="Guo J."/>
            <person name="He J."/>
            <person name="Jia Z."/>
            <person name="Ren Y."/>
            <person name="Tian G."/>
            <person name="Lu Y."/>
            <person name="Ruan J."/>
            <person name="Qian W."/>
            <person name="Wang M."/>
            <person name="Huang Q."/>
            <person name="Li B."/>
            <person name="Xuan Z."/>
            <person name="Cao J."/>
            <person name="Asan"/>
            <person name="Wu Z."/>
            <person name="Zhang J."/>
            <person name="Cai Q."/>
            <person name="Bai Y."/>
            <person name="Zhao B."/>
            <person name="Han Y."/>
            <person name="Li Y."/>
            <person name="Li X."/>
            <person name="Wang S."/>
            <person name="Shi Q."/>
            <person name="Liu S."/>
            <person name="Cho W.K."/>
            <person name="Kim J.Y."/>
            <person name="Xu Y."/>
            <person name="Heller-Uszynska K."/>
            <person name="Miao H."/>
            <person name="Cheng Z."/>
            <person name="Zhang S."/>
            <person name="Wu J."/>
            <person name="Yang Y."/>
            <person name="Kang H."/>
            <person name="Li M."/>
            <person name="Liang H."/>
            <person name="Ren X."/>
            <person name="Shi Z."/>
            <person name="Wen M."/>
            <person name="Jian M."/>
            <person name="Yang H."/>
            <person name="Zhang G."/>
            <person name="Yang Z."/>
            <person name="Chen R."/>
            <person name="Liu S."/>
            <person name="Li J."/>
            <person name="Ma L."/>
            <person name="Liu H."/>
            <person name="Zhou Y."/>
            <person name="Zhao J."/>
            <person name="Fang X."/>
            <person name="Li G."/>
            <person name="Fang L."/>
            <person name="Li Y."/>
            <person name="Liu D."/>
            <person name="Zheng H."/>
            <person name="Zhang Y."/>
            <person name="Qin N."/>
            <person name="Li Z."/>
            <person name="Yang G."/>
            <person name="Yang S."/>
            <person name="Bolund L."/>
            <person name="Kristiansen K."/>
            <person name="Zheng H."/>
            <person name="Li S."/>
            <person name="Zhang X."/>
            <person name="Yang H."/>
            <person name="Wang J."/>
            <person name="Sun R."/>
            <person name="Zhang B."/>
            <person name="Jiang S."/>
            <person name="Wang J."/>
            <person name="Du Y."/>
            <person name="Li S."/>
        </authorList>
    </citation>
    <scope>NUCLEOTIDE SEQUENCE [LARGE SCALE GENOMIC DNA]</scope>
    <source>
        <strain evidence="9">cv. 9930</strain>
    </source>
</reference>
<reference evidence="8 9" key="3">
    <citation type="journal article" date="2010" name="BMC Genomics">
        <title>Transcriptome sequencing and comparative analysis of cucumber flowers with different sex types.</title>
        <authorList>
            <person name="Guo S."/>
            <person name="Zheng Y."/>
            <person name="Joung J.G."/>
            <person name="Liu S."/>
            <person name="Zhang Z."/>
            <person name="Crasta O.R."/>
            <person name="Sobral B.W."/>
            <person name="Xu Y."/>
            <person name="Huang S."/>
            <person name="Fei Z."/>
        </authorList>
    </citation>
    <scope>NUCLEOTIDE SEQUENCE [LARGE SCALE GENOMIC DNA]</scope>
    <source>
        <strain evidence="9">cv. 9930</strain>
    </source>
</reference>
<dbReference type="GO" id="GO:0016020">
    <property type="term" value="C:membrane"/>
    <property type="evidence" value="ECO:0007669"/>
    <property type="project" value="UniProtKB-SubCell"/>
</dbReference>
<evidence type="ECO:0000313" key="9">
    <source>
        <dbReference type="Proteomes" id="UP000029981"/>
    </source>
</evidence>
<dbReference type="PANTHER" id="PTHR31585">
    <property type="entry name" value="FOLATE-BIOPTERIN TRANSPORTER 1, CHLOROPLASTIC"/>
    <property type="match status" value="1"/>
</dbReference>
<evidence type="ECO:0000256" key="3">
    <source>
        <dbReference type="ARBA" id="ARBA00022448"/>
    </source>
</evidence>
<dbReference type="PANTHER" id="PTHR31585:SF0">
    <property type="entry name" value="FOLATE-BIOPTERIN TRANSPORTER 1, CHLOROPLASTIC"/>
    <property type="match status" value="1"/>
</dbReference>
<feature type="region of interest" description="Disordered" evidence="7">
    <location>
        <begin position="27"/>
        <end position="93"/>
    </location>
</feature>
<proteinExistence type="inferred from homology"/>
<name>A0A0A0L5H4_CUCSA</name>
<keyword evidence="9" id="KW-1185">Reference proteome</keyword>
<organism evidence="8 9">
    <name type="scientific">Cucumis sativus</name>
    <name type="common">Cucumber</name>
    <dbReference type="NCBI Taxonomy" id="3659"/>
    <lineage>
        <taxon>Eukaryota</taxon>
        <taxon>Viridiplantae</taxon>
        <taxon>Streptophyta</taxon>
        <taxon>Embryophyta</taxon>
        <taxon>Tracheophyta</taxon>
        <taxon>Spermatophyta</taxon>
        <taxon>Magnoliopsida</taxon>
        <taxon>eudicotyledons</taxon>
        <taxon>Gunneridae</taxon>
        <taxon>Pentapetalae</taxon>
        <taxon>rosids</taxon>
        <taxon>fabids</taxon>
        <taxon>Cucurbitales</taxon>
        <taxon>Cucurbitaceae</taxon>
        <taxon>Benincaseae</taxon>
        <taxon>Cucumis</taxon>
    </lineage>
</organism>
<evidence type="ECO:0000256" key="5">
    <source>
        <dbReference type="ARBA" id="ARBA00022989"/>
    </source>
</evidence>
<protein>
    <recommendedName>
        <fullName evidence="10">Folate-biopterin transporter 1, chloroplastic</fullName>
    </recommendedName>
</protein>
<feature type="compositionally biased region" description="Polar residues" evidence="7">
    <location>
        <begin position="77"/>
        <end position="93"/>
    </location>
</feature>
<sequence length="348" mass="38553">MAYILMPVSIINSISISRFENPILSFPPSSKIRRKLPPPGSGAFKRSPQSSPLTPSPCRDPPKDDMSVAVPMDDESLPNSRSSNDMEGMVSSNSDKTTVHKKKYYTSTIKIFGVDLSPDNVAVAMVYFVQGVLGLARLAVSFYLKDDLHLDPAETAVVSGFSAFPWLVKPLYGFISDSVPLFGYRRRSYLILSGLLGALSWTLMATLVDSKYGAAFCILLGSLSVAFSDVDQTFTSFYVSMILRRALVKSLTETNTTSAIYEDQHHLCNPSNAWRRINVILILWNDSTMKVIRVNEGTPTLTLDLALLDDFVFWLGGYIGSYKLPTEQNYGQIPMISPFMFGSLNFGR</sequence>
<keyword evidence="4" id="KW-0812">Transmembrane</keyword>
<gene>
    <name evidence="8" type="ORF">Csa_3G146530</name>
</gene>
<dbReference type="SUPFAM" id="SSF103473">
    <property type="entry name" value="MFS general substrate transporter"/>
    <property type="match status" value="1"/>
</dbReference>
<keyword evidence="5" id="KW-1133">Transmembrane helix</keyword>
<dbReference type="STRING" id="3659.A0A0A0L5H4"/>
<dbReference type="InterPro" id="IPR039309">
    <property type="entry name" value="BT1"/>
</dbReference>
<dbReference type="Gene3D" id="1.20.1250.20">
    <property type="entry name" value="MFS general substrate transporter like domains"/>
    <property type="match status" value="1"/>
</dbReference>
<dbReference type="InterPro" id="IPR036259">
    <property type="entry name" value="MFS_trans_sf"/>
</dbReference>
<dbReference type="Gramene" id="KGN56968">
    <property type="protein sequence ID" value="KGN56968"/>
    <property type="gene ID" value="Csa_3G146530"/>
</dbReference>
<evidence type="ECO:0008006" key="10">
    <source>
        <dbReference type="Google" id="ProtNLM"/>
    </source>
</evidence>
<dbReference type="EMBL" id="CM002924">
    <property type="protein sequence ID" value="KGN56968.1"/>
    <property type="molecule type" value="Genomic_DNA"/>
</dbReference>
<accession>A0A0A0L5H4</accession>